<dbReference type="AlphaFoldDB" id="D4GIU2"/>
<protein>
    <recommendedName>
        <fullName evidence="3">ATP-binding protein</fullName>
    </recommendedName>
</protein>
<keyword evidence="2" id="KW-1185">Reference proteome</keyword>
<dbReference type="eggNOG" id="COG0470">
    <property type="taxonomic scope" value="Bacteria"/>
</dbReference>
<evidence type="ECO:0000313" key="1">
    <source>
        <dbReference type="EMBL" id="ADD75687.1"/>
    </source>
</evidence>
<dbReference type="HOGENOM" id="CLU_008329_0_0_6"/>
<dbReference type="Proteomes" id="UP000001702">
    <property type="component" value="Chromosome"/>
</dbReference>
<name>D4GIU2_PANAM</name>
<dbReference type="EMBL" id="CP001875">
    <property type="protein sequence ID" value="ADD75687.1"/>
    <property type="molecule type" value="Genomic_DNA"/>
</dbReference>
<evidence type="ECO:0008006" key="3">
    <source>
        <dbReference type="Google" id="ProtNLM"/>
    </source>
</evidence>
<sequence>MVLVFDEMGKFLEEILANSRDVHFFQEIAEAASRSDGKLIILGVLHQSFRQYALRYGQNIIDEWSKIQGRYSDLPVIVGNDEVVDLIANAIRSDYVPNQHSVFNIINDEIKKNRPSIDDSFLSSLQGCWPLHPVMAVMLSSVSRKQYSQNDRSIFTFLSSAEIYGFQDFLKNHDFDENICYRPHDFWSYIRANLESTISASSDSHKWAQAIEAVERVEFRADSHDKIIVMLVKTIAIINIFKSGTGLHASNRVLKSIYFDFNPYEIDIALKKLDEWKVIIFRKYMDAWSIFDGSDFDFDKVLTNEIASIEKLDTKELLKIACISPVIAKKHYYKTGTLRKMSIIFANEYEYESIIKSNIFESDSFGRFVIIYGSKHSYMEEINLNEVLAFTDKKVTVLSIASESNNLYSLGKELVALNRISSSNHDLESDSVARKEIEGRLNAIKNAVEKEVNNVLLGAKWFFNGGFLTAKNLSSIASEIADKVFCQTPIINSEIINRERISSSAVKARRELLHKMVSNSQIENLGINDYPAERGLYEIILKNHRIHSSIDSTRWEIVEPSKKISPELYQLWKTTDNFLDKGFLNIFDLYRMWSLPPFGIQKGMLPILCVAYFLSRDSVLSLYKDNVLLTDFGDVEVDELLQTPNRFTFKKVVLGSNERAFLLSVKNIIESKLSISIKDNSPLEIARGLVRVVYSLPGWTKVTNSLSTEAKLVRDKLLEANDPYKILFVDLKNVLNVDNDFTDYLEKIGIYLAELIDAYPSMLFKFKKHLSEEIGTIDNYFARQKAVSERIHDSKFKAFLARLGEVIIGISGPESILTFLLNKPLSSIDDNDISLGYLTSTEWITRFKHLEAYLHVDNNDFKTNVIALVTGAGKNTKTTMHKFIIDHEKNQQVEVVANDILKKAKDNGLDLSTVLAAVTKLSQQNLEGEL</sequence>
<dbReference type="KEGG" id="pam:PANA_0520"/>
<proteinExistence type="predicted"/>
<accession>D4GIU2</accession>
<organism evidence="1 2">
    <name type="scientific">Pantoea ananatis (strain LMG 20103)</name>
    <dbReference type="NCBI Taxonomy" id="706191"/>
    <lineage>
        <taxon>Bacteria</taxon>
        <taxon>Pseudomonadati</taxon>
        <taxon>Pseudomonadota</taxon>
        <taxon>Gammaproteobacteria</taxon>
        <taxon>Enterobacterales</taxon>
        <taxon>Erwiniaceae</taxon>
        <taxon>Pantoea</taxon>
    </lineage>
</organism>
<gene>
    <name evidence="1" type="ordered locus">PANA_0520</name>
</gene>
<evidence type="ECO:0000313" key="2">
    <source>
        <dbReference type="Proteomes" id="UP000001702"/>
    </source>
</evidence>
<dbReference type="STRING" id="706191.PANA_0520"/>
<reference evidence="1 2" key="1">
    <citation type="journal article" date="2010" name="J. Bacteriol.">
        <title>Genome sequence of Pantoea ananatis LMG20103, the causative agent of Eucalyptus blight and dieback.</title>
        <authorList>
            <person name="De Maayer P."/>
            <person name="Chan W.Y."/>
            <person name="Venter S.N."/>
            <person name="Toth I.K."/>
            <person name="Birch P.R."/>
            <person name="Joubert F."/>
            <person name="Coutinho T.A."/>
        </authorList>
    </citation>
    <scope>NUCLEOTIDE SEQUENCE [LARGE SCALE GENOMIC DNA]</scope>
    <source>
        <strain evidence="1 2">LMG 20103</strain>
    </source>
</reference>